<feature type="domain" description="Laminin EGF-like" evidence="24">
    <location>
        <begin position="1043"/>
        <end position="1088"/>
    </location>
</feature>
<reference evidence="27" key="2">
    <citation type="submission" date="2025-09" db="UniProtKB">
        <authorList>
            <consortium name="Ensembl"/>
        </authorList>
    </citation>
    <scope>IDENTIFICATION</scope>
</reference>
<dbReference type="PROSITE" id="PS50025">
    <property type="entry name" value="LAM_G_DOMAIN"/>
    <property type="match status" value="5"/>
</dbReference>
<dbReference type="Pfam" id="PF00052">
    <property type="entry name" value="Laminin_B"/>
    <property type="match status" value="2"/>
</dbReference>
<dbReference type="FunFam" id="2.170.300.10:FF:000008">
    <property type="entry name" value="Laminin subunit alpha 2"/>
    <property type="match status" value="1"/>
</dbReference>
<dbReference type="Gene3D" id="2.10.25.10">
    <property type="entry name" value="Laminin"/>
    <property type="match status" value="14"/>
</dbReference>
<dbReference type="FunFam" id="2.60.120.200:FF:000061">
    <property type="entry name" value="Laminin subunit alpha 2"/>
    <property type="match status" value="1"/>
</dbReference>
<dbReference type="Ensembl" id="ENSCANT00000044491.1">
    <property type="protein sequence ID" value="ENSCANP00000021516.1"/>
    <property type="gene ID" value="ENSCANG00000034003.1"/>
</dbReference>
<dbReference type="PANTHER" id="PTHR15036:SF65">
    <property type="entry name" value="LAMININ SUBUNIT ALPHA-2"/>
    <property type="match status" value="1"/>
</dbReference>
<feature type="coiled-coil region" evidence="22">
    <location>
        <begin position="1632"/>
        <end position="1735"/>
    </location>
</feature>
<protein>
    <recommendedName>
        <fullName evidence="14">Laminin subunit alpha-2</fullName>
    </recommendedName>
    <alternativeName>
        <fullName evidence="16">Laminin M chain</fullName>
    </alternativeName>
    <alternativeName>
        <fullName evidence="17">Laminin-12 subunit alpha</fullName>
    </alternativeName>
    <alternativeName>
        <fullName evidence="18">Laminin-2 subunit alpha</fullName>
    </alternativeName>
    <alternativeName>
        <fullName evidence="19">Laminin-4 subunit alpha</fullName>
    </alternativeName>
    <alternativeName>
        <fullName evidence="15">Merosin heavy chain</fullName>
    </alternativeName>
</protein>
<evidence type="ECO:0000256" key="17">
    <source>
        <dbReference type="ARBA" id="ARBA00081478"/>
    </source>
</evidence>
<dbReference type="GO" id="GO:0005604">
    <property type="term" value="C:basement membrane"/>
    <property type="evidence" value="ECO:0007669"/>
    <property type="project" value="UniProtKB-SubCell"/>
</dbReference>
<keyword evidence="4" id="KW-0272">Extracellular matrix</keyword>
<keyword evidence="12 21" id="KW-0424">Laminin EGF-like domain</keyword>
<feature type="domain" description="Laminin N-terminal" evidence="26">
    <location>
        <begin position="18"/>
        <end position="269"/>
    </location>
</feature>
<feature type="disulfide bond" evidence="20">
    <location>
        <begin position="2627"/>
        <end position="2654"/>
    </location>
</feature>
<dbReference type="FunFam" id="2.10.25.10:FF:000461">
    <property type="entry name" value="laminin subunit alpha-2 isoform X1"/>
    <property type="match status" value="1"/>
</dbReference>
<dbReference type="FunFam" id="2.10.25.10:FF:000512">
    <property type="entry name" value="Laminin subunit alpha 1"/>
    <property type="match status" value="1"/>
</dbReference>
<evidence type="ECO:0000256" key="21">
    <source>
        <dbReference type="PROSITE-ProRule" id="PRU00460"/>
    </source>
</evidence>
<dbReference type="FunFam" id="2.10.25.10:FF:000069">
    <property type="entry name" value="Laminin subunit alpha 1"/>
    <property type="match status" value="1"/>
</dbReference>
<dbReference type="SUPFAM" id="SSF49899">
    <property type="entry name" value="Concanavalin A-like lectins/glucanases"/>
    <property type="match status" value="5"/>
</dbReference>
<dbReference type="InterPro" id="IPR000034">
    <property type="entry name" value="Laminin_IV"/>
</dbReference>
<feature type="domain" description="Laminin G" evidence="23">
    <location>
        <begin position="2288"/>
        <end position="2465"/>
    </location>
</feature>
<dbReference type="GO" id="GO:0005102">
    <property type="term" value="F:signaling receptor binding"/>
    <property type="evidence" value="ECO:0007669"/>
    <property type="project" value="InterPro"/>
</dbReference>
<feature type="domain" description="Laminin IV type A" evidence="25">
    <location>
        <begin position="1163"/>
        <end position="1383"/>
    </location>
</feature>
<keyword evidence="8" id="KW-0130">Cell adhesion</keyword>
<dbReference type="PROSITE" id="PS51117">
    <property type="entry name" value="LAMININ_NTER"/>
    <property type="match status" value="1"/>
</dbReference>
<feature type="disulfide bond" evidence="21">
    <location>
        <begin position="471"/>
        <end position="480"/>
    </location>
</feature>
<dbReference type="Proteomes" id="UP000233080">
    <property type="component" value="Unassembled WGS sequence"/>
</dbReference>
<feature type="disulfide bond" evidence="21">
    <location>
        <begin position="397"/>
        <end position="409"/>
    </location>
</feature>
<evidence type="ECO:0000256" key="22">
    <source>
        <dbReference type="SAM" id="Coils"/>
    </source>
</evidence>
<feature type="disulfide bond" evidence="21">
    <location>
        <begin position="922"/>
        <end position="931"/>
    </location>
</feature>
<proteinExistence type="predicted"/>
<evidence type="ECO:0000256" key="12">
    <source>
        <dbReference type="ARBA" id="ARBA00023292"/>
    </source>
</evidence>
<evidence type="ECO:0000313" key="28">
    <source>
        <dbReference type="Proteomes" id="UP000233080"/>
    </source>
</evidence>
<feature type="domain" description="Laminin G" evidence="23">
    <location>
        <begin position="2883"/>
        <end position="3063"/>
    </location>
</feature>
<dbReference type="FunFam" id="2.10.25.10:FF:000128">
    <property type="entry name" value="laminin subunit alpha-2 isoform X1"/>
    <property type="match status" value="2"/>
</dbReference>
<feature type="domain" description="Laminin IV type A" evidence="25">
    <location>
        <begin position="521"/>
        <end position="706"/>
    </location>
</feature>
<keyword evidence="9 22" id="KW-0175">Coiled coil</keyword>
<feature type="disulfide bond" evidence="21">
    <location>
        <begin position="759"/>
        <end position="768"/>
    </location>
</feature>
<dbReference type="SMART" id="SM00282">
    <property type="entry name" value="LamG"/>
    <property type="match status" value="5"/>
</dbReference>
<dbReference type="FunFam" id="2.60.120.200:FF:000057">
    <property type="entry name" value="Laminin subunit alpha 2"/>
    <property type="match status" value="1"/>
</dbReference>
<evidence type="ECO:0000256" key="4">
    <source>
        <dbReference type="ARBA" id="ARBA00022530"/>
    </source>
</evidence>
<comment type="subcellular location">
    <subcellularLocation>
        <location evidence="2">Secreted</location>
        <location evidence="2">Extracellular space</location>
        <location evidence="2">Extracellular matrix</location>
        <location evidence="2">Basement membrane</location>
    </subcellularLocation>
</comment>
<dbReference type="FunFam" id="2.60.120.200:FF:000065">
    <property type="entry name" value="Laminin subunit alpha 2"/>
    <property type="match status" value="1"/>
</dbReference>
<feature type="domain" description="Laminin G" evidence="23">
    <location>
        <begin position="2470"/>
        <end position="2654"/>
    </location>
</feature>
<feature type="disulfide bond" evidence="21">
    <location>
        <begin position="1064"/>
        <end position="1073"/>
    </location>
</feature>
<feature type="disulfide bond" evidence="21">
    <location>
        <begin position="1389"/>
        <end position="1398"/>
    </location>
</feature>
<feature type="domain" description="Laminin EGF-like" evidence="24">
    <location>
        <begin position="901"/>
        <end position="949"/>
    </location>
</feature>
<evidence type="ECO:0000256" key="9">
    <source>
        <dbReference type="ARBA" id="ARBA00023054"/>
    </source>
</evidence>
<evidence type="ECO:0000256" key="1">
    <source>
        <dbReference type="ARBA" id="ARBA00002418"/>
    </source>
</evidence>
<dbReference type="FunFam" id="2.60.120.200:FF:000052">
    <property type="entry name" value="Laminin subunit alpha 2"/>
    <property type="match status" value="1"/>
</dbReference>
<feature type="disulfide bond" evidence="21">
    <location>
        <begin position="872"/>
        <end position="881"/>
    </location>
</feature>
<sequence>MHQNHNFVSGLHTFICPSFSGLFPAVLNLASNALITTNATCGEKGPEMYCKLVEHVPGQPVRNPQCRICNQNSSNPNQRHPITNAIDGKNTWWQSPSIKNGIEYHYVTITLDLQQVFQIAYVIVKAANSPRPGNWILERSLDDVEYKPWQYHAVTDTECLTLYNIYPRTGPPSYAKDDEVICTSFYSKIHPLENGEIHISLINGRPSADDPSPELLEFTSARYIRLRFQRIRTLNADLMMFAHKDPREIDPIVTRRYYYSVKDISVGGMCICYGHARACPLDPATNKSRCECEHNTCGDSCDQCCPGFHQKPWRAGTFLTKTECEACNCHGKAEECYYDENVARRSLSLNIHGKYIGGGVCINCTQNTAGINCETCIDGFFRPKGVSPNYPRPCQPCHCNPIGSLNEVCVKDEKHARRGLAPGSCHCKTGFGGVSCDRCARGYTGYPDCKACNCSGLGSKNEDPCFGPCNCKENVEGGDCSRCKSGFFNLQEDNWKGCDECFCSGVSHRCQSSYWTYGKIQDMSGWYLTDLSGRIRVAPQQDDSDSPQQISISNAEARQALPHSYYWSAPAPYLGNKLPAVGGQLTFTISYDLEEEEEVTEHVLQFMIILEGNDLRISTAQDEVYLHPSEEHINVLLLKEESFTIHGTHFPVSRKEFMTVLANLKRVLLQITYSFGMDAIFRLSSVNLESAVSYPTDGSVAAAVEVCQCPPGYTGSSCESCWPRHRRVNGTIFGGICEPCQCFGHAESCDDVTGECLNCKDHTGGPYCDKCLPGFYGDPTKGTSEDCQPCACPLNIPSNNFSPTCHLDRSLGLICDGCPVGYTGPRCERCAEGYFGQPSVPGGSCQPCQCNDNLDFSIPGSCDSLSGSCLICKPGTTGRYCELCADGYFGDAVDARNCQPCHCNANGSFSEICHSQTGQCECRANVQGQRCDKCKPGTFGLPSARGCVPCNCNSFGSKSFDCEESGQCWCQPGVTGKKCDRCAHGYFNFQEGGCTACECSHLGNNCDPKTGRCICPPNTIGEKCSKCAPNTWGHSITTGCKACNCSTVGSLDFQCNVNTGQCNCHPKFSGAKCTECSRGHWNYPRCNLCDCFLPGTDAATCDSETKKCSCSDQTGQCTCKVNVEGIHCDRCQPGKFGLDAKNPLGCSSCYCFGTTTQCSEAKGLIRTWVTLKAEQTILPLVDEALQHTTTKGIAFQHPEIVAHMDLMREDLHWEPFYWKLPEQFEGKKLMAYGGKLKYAIYFEAREETGFSTYNPQVIIRGGTPTHARIIVRHMAAPLIGQLTRHEIEMTEKEWKYYGDDPRVHRTVTREDFLDILYDIHYILIKATYGNFMRQSQSVFAATEELKRFYRLRSQPGGRTPGPTLGTCVPCQCNGHSSLCDPETSICQNCQHHTAGDFCERCALGYYGIVKGLPNDCQQCACPLISSSNNFSPSCVTEGLDDYRCTSCPRGYEGQYCERCAPGYTGSPSSPGGSCQECECDPYGSLPVPCDPVTGICTCRPGATGRKCDGCKQWHAREGWECVFCGDECTGLLLGDLARLEQMVMSINLTGPLPAPYKMLYGIENTIQELKHLLSPQQAPERLIQLAEGDLNTLVTEMNELLTRATKVTADGEQTGQDAERTNTRAKSLGEFIKELARDAEAVNEKAIKLNETLGTRDEAFERNLEGLQKEIDQMIKELRRRNLETQKEIAEDELVAAEGLLKKVKKLFGESRGKNEEMEKDLREKLADYKNKVDDAWDLLREATNKIREANRLFAVNQKNMTALEKKKEAVESGKRQIENTLKEGSDILDEANRLADEINSIIDYVEDIQTKLPPMSEELNNKIDDLSQEIKDRKLAEKVSQAESHAAQLNDSSAVLDGILDEAKNISFNATAAFNAYSNIKDYIDEAEKVAKEAKDLAHEATKLATGPRGLLKEDAKGSLQKSFRILNEAKKLANDVKENEDHLNGLKTRTENADARNGDLLRALNDTLGKLSAIPNDTAAKLQAVKDKARQANDTAKDVLAQIKQLHQNLDGLKKNYDKLADSVAKTNAVVKDPSKNIADADATVKNLEQEADRLIDKLKPIKELEDNLKKNISEIKELINQARKQANSIKVSVSSGGDCIRTYKPEIKKGSYNNIVVNVKTAVADNLLFYLGSAKFIDFLAIEMRKGKVSFLWDVGSGVGRVEYPDLTIDDSYWYRIMASRTGRNGTISVRALDGPKASIVPSTYHSTSPPGYTILDVDANAMLFVGGLTGKLKKADAVRVITFTGCMGETYFDNKPIGLWNFREKEGDCKGCTVSPQVEDSEGTIQFDGEGYALVSRPIRWYPNISTVMFKFRTFSSSALLMYLATRDLRDFMSVELTDGHIKVSYDLGSGMASVISNQNHNDGKWKSFTLSRIQKHANISIVDIDTNQEENIATSSSGNNFGLDLKADDKIYFGGLPTLRNLRPEVNLKKYSGCLKDIEISRTPYNILSSPDYVGVTKGCSLENVYTVSFPKPGFVELSPVPIDVGTEINLSFSTKNESGIILLGSGGTAAPPRRKRRQTGQAYYAILLNRGRLEVHLSTGARTMRKIVVRPEPNLFHDGREHSVHVERTRGILTVQVDENRRYMQNLTVEQPLEVKKLFVGGAPPEFQPSPLRNIPPFEGCVWNLVINSVPMDFARPVSFKNADIGRCVHQKLREDEDGAAPAEIVIQPAPVPTPAFPTPTPVLTHGPCAAESEPALLIGSKQFGLSRNSHIAIAFDDTKVKNRLTIELEVRTEAESGLLFYMARINHADFATVQLRNGLPYFSYDLGSGDTNTMIPTKINDGQWHKIKIMRSKQEGILYVDGASNRTISPRKADILDVVGMLYVGGLPINYTTRRIGPVTYSIDGCIRNLHMAEAPADLEEPTSSFHVGTCFANAQRGTYFDGTGFAKAVGGFKVGLDLLVEFEFRTTRTTGVLLGISSQKMDGMGIEMIDEKLMFHVDNGAGRFTAVYDAGVPGHLCDGQWHKVTANKIKHRIELTVDGNQVEAQSLNPASTSADTNDPVFVGGFPDDLKQFGLTTSIPFRGCIRSLKLTKGTGKPLEVNFAKALELRGVQPVSCPAN</sequence>
<feature type="disulfide bond" evidence="21">
    <location>
        <begin position="1498"/>
        <end position="1507"/>
    </location>
</feature>
<dbReference type="Pfam" id="PF24973">
    <property type="entry name" value="EGF_LMN_ATRN"/>
    <property type="match status" value="2"/>
</dbReference>
<evidence type="ECO:0000256" key="6">
    <source>
        <dbReference type="ARBA" id="ARBA00022737"/>
    </source>
</evidence>
<dbReference type="Pfam" id="PF06008">
    <property type="entry name" value="Laminin_I"/>
    <property type="match status" value="1"/>
</dbReference>
<dbReference type="InterPro" id="IPR010307">
    <property type="entry name" value="Laminin_dom_II"/>
</dbReference>
<feature type="disulfide bond" evidence="21">
    <location>
        <begin position="1119"/>
        <end position="1128"/>
    </location>
</feature>
<dbReference type="FunFam" id="2.170.300.10:FF:000026">
    <property type="entry name" value="laminin subunit alpha-2 isoform X2"/>
    <property type="match status" value="1"/>
</dbReference>
<dbReference type="FunFam" id="2.10.25.10:FF:000051">
    <property type="entry name" value="Laminin subunit alpha 4"/>
    <property type="match status" value="1"/>
</dbReference>
<evidence type="ECO:0000256" key="15">
    <source>
        <dbReference type="ARBA" id="ARBA00076878"/>
    </source>
</evidence>
<dbReference type="STRING" id="336983.ENSCANP00000021516"/>
<feature type="domain" description="Laminin G" evidence="23">
    <location>
        <begin position="2707"/>
        <end position="2878"/>
    </location>
</feature>
<feature type="domain" description="Laminin EGF-like" evidence="24">
    <location>
        <begin position="452"/>
        <end position="500"/>
    </location>
</feature>
<dbReference type="GO" id="GO:0005576">
    <property type="term" value="C:extracellular region"/>
    <property type="evidence" value="ECO:0007669"/>
    <property type="project" value="UniProtKB-ARBA"/>
</dbReference>
<evidence type="ECO:0000256" key="11">
    <source>
        <dbReference type="ARBA" id="ARBA00023180"/>
    </source>
</evidence>
<dbReference type="Pfam" id="PF00055">
    <property type="entry name" value="Laminin_N"/>
    <property type="match status" value="1"/>
</dbReference>
<feature type="disulfide bond" evidence="21">
    <location>
        <begin position="1089"/>
        <end position="1101"/>
    </location>
</feature>
<comment type="caution">
    <text evidence="21">Lacks conserved residue(s) required for the propagation of feature annotation.</text>
</comment>
<dbReference type="InterPro" id="IPR056863">
    <property type="entry name" value="LMN_ATRN_NET-like_EGF"/>
</dbReference>
<keyword evidence="11" id="KW-0325">Glycoprotein</keyword>
<dbReference type="GO" id="GO:0030155">
    <property type="term" value="P:regulation of cell adhesion"/>
    <property type="evidence" value="ECO:0007669"/>
    <property type="project" value="InterPro"/>
</dbReference>
<dbReference type="SMART" id="SM00180">
    <property type="entry name" value="EGF_Lam"/>
    <property type="match status" value="15"/>
</dbReference>
<evidence type="ECO:0000256" key="10">
    <source>
        <dbReference type="ARBA" id="ARBA00023157"/>
    </source>
</evidence>
<dbReference type="SMART" id="SM00136">
    <property type="entry name" value="LamNT"/>
    <property type="match status" value="1"/>
</dbReference>
<feature type="disulfide bond" evidence="21">
    <location>
        <begin position="1045"/>
        <end position="1062"/>
    </location>
</feature>
<feature type="domain" description="Laminin EGF-like" evidence="24">
    <location>
        <begin position="848"/>
        <end position="900"/>
    </location>
</feature>
<feature type="domain" description="Laminin EGF-like" evidence="24">
    <location>
        <begin position="790"/>
        <end position="847"/>
    </location>
</feature>
<dbReference type="SMART" id="SM00281">
    <property type="entry name" value="LamB"/>
    <property type="match status" value="2"/>
</dbReference>
<evidence type="ECO:0000256" key="20">
    <source>
        <dbReference type="PROSITE-ProRule" id="PRU00122"/>
    </source>
</evidence>
<dbReference type="Pfam" id="PF00054">
    <property type="entry name" value="Laminin_G_1"/>
    <property type="match status" value="4"/>
</dbReference>
<evidence type="ECO:0000313" key="27">
    <source>
        <dbReference type="Ensembl" id="ENSCANP00000021516.1"/>
    </source>
</evidence>
<feature type="disulfide bond" evidence="21">
    <location>
        <begin position="1479"/>
        <end position="1496"/>
    </location>
</feature>
<dbReference type="Gene3D" id="2.60.120.200">
    <property type="match status" value="5"/>
</dbReference>
<feature type="coiled-coil region" evidence="22">
    <location>
        <begin position="1984"/>
        <end position="2088"/>
    </location>
</feature>
<evidence type="ECO:0000259" key="24">
    <source>
        <dbReference type="PROSITE" id="PS50027"/>
    </source>
</evidence>
<dbReference type="FunFam" id="2.10.25.10:FF:000074">
    <property type="entry name" value="Laminin subunit alpha"/>
    <property type="match status" value="1"/>
</dbReference>
<organism evidence="27 28">
    <name type="scientific">Colobus angolensis palliatus</name>
    <name type="common">Peters' Angolan colobus</name>
    <dbReference type="NCBI Taxonomy" id="336983"/>
    <lineage>
        <taxon>Eukaryota</taxon>
        <taxon>Metazoa</taxon>
        <taxon>Chordata</taxon>
        <taxon>Craniata</taxon>
        <taxon>Vertebrata</taxon>
        <taxon>Euteleostomi</taxon>
        <taxon>Mammalia</taxon>
        <taxon>Eutheria</taxon>
        <taxon>Euarchontoglires</taxon>
        <taxon>Primates</taxon>
        <taxon>Haplorrhini</taxon>
        <taxon>Catarrhini</taxon>
        <taxon>Cercopithecidae</taxon>
        <taxon>Colobinae</taxon>
        <taxon>Colobus</taxon>
    </lineage>
</organism>
<keyword evidence="6" id="KW-0677">Repeat</keyword>
<dbReference type="FunFam" id="2.10.25.10:FF:000106">
    <property type="entry name" value="Heparan sulfate proteoglycan 2"/>
    <property type="match status" value="1"/>
</dbReference>
<feature type="domain" description="Laminin G" evidence="23">
    <location>
        <begin position="2093"/>
        <end position="2276"/>
    </location>
</feature>
<evidence type="ECO:0000256" key="19">
    <source>
        <dbReference type="ARBA" id="ARBA00083678"/>
    </source>
</evidence>
<dbReference type="GO" id="GO:0030334">
    <property type="term" value="P:regulation of cell migration"/>
    <property type="evidence" value="ECO:0007669"/>
    <property type="project" value="InterPro"/>
</dbReference>
<feature type="disulfide bond" evidence="21">
    <location>
        <begin position="970"/>
        <end position="979"/>
    </location>
</feature>
<keyword evidence="3" id="KW-0964">Secreted</keyword>
<feature type="domain" description="Laminin EGF-like" evidence="24">
    <location>
        <begin position="1370"/>
        <end position="1418"/>
    </location>
</feature>
<feature type="disulfide bond" evidence="21">
    <location>
        <begin position="1015"/>
        <end position="1024"/>
    </location>
</feature>
<dbReference type="PROSITE" id="PS51115">
    <property type="entry name" value="LAMININ_IVA"/>
    <property type="match status" value="2"/>
</dbReference>
<dbReference type="FunFam" id="2.10.25.10:FF:000315">
    <property type="entry name" value="Laminin subunit alpha 2"/>
    <property type="match status" value="1"/>
</dbReference>
<evidence type="ECO:0000256" key="3">
    <source>
        <dbReference type="ARBA" id="ARBA00022525"/>
    </source>
</evidence>
<evidence type="ECO:0000256" key="7">
    <source>
        <dbReference type="ARBA" id="ARBA00022869"/>
    </source>
</evidence>
<feature type="disulfide bond" evidence="21">
    <location>
        <begin position="818"/>
        <end position="827"/>
    </location>
</feature>
<feature type="disulfide bond" evidence="21">
    <location>
        <begin position="1477"/>
        <end position="1489"/>
    </location>
</feature>
<feature type="domain" description="Laminin EGF-like" evidence="24">
    <location>
        <begin position="950"/>
        <end position="996"/>
    </location>
</feature>
<dbReference type="SUPFAM" id="SSF58104">
    <property type="entry name" value="Methyl-accepting chemotaxis protein (MCP) signaling domain"/>
    <property type="match status" value="1"/>
</dbReference>
<evidence type="ECO:0000256" key="5">
    <source>
        <dbReference type="ARBA" id="ARBA00022729"/>
    </source>
</evidence>
<dbReference type="PROSITE" id="PS01248">
    <property type="entry name" value="EGF_LAM_1"/>
    <property type="match status" value="6"/>
</dbReference>
<feature type="domain" description="Laminin EGF-like" evidence="24">
    <location>
        <begin position="397"/>
        <end position="451"/>
    </location>
</feature>
<dbReference type="FunFam" id="2.10.25.10:FF:000189">
    <property type="entry name" value="Laminin subunit alpha 2"/>
    <property type="match status" value="1"/>
</dbReference>
<dbReference type="CDD" id="cd00110">
    <property type="entry name" value="LamG"/>
    <property type="match status" value="5"/>
</dbReference>
<dbReference type="GO" id="GO:0007155">
    <property type="term" value="P:cell adhesion"/>
    <property type="evidence" value="ECO:0007669"/>
    <property type="project" value="UniProtKB-KW"/>
</dbReference>
<dbReference type="InterPro" id="IPR008211">
    <property type="entry name" value="Laminin_N"/>
</dbReference>
<dbReference type="Pfam" id="PF00053">
    <property type="entry name" value="EGF_laminin"/>
    <property type="match status" value="12"/>
</dbReference>
<dbReference type="CDD" id="cd00055">
    <property type="entry name" value="EGF_Lam"/>
    <property type="match status" value="14"/>
</dbReference>
<evidence type="ECO:0000256" key="8">
    <source>
        <dbReference type="ARBA" id="ARBA00022889"/>
    </source>
</evidence>
<dbReference type="InterPro" id="IPR000742">
    <property type="entry name" value="EGF"/>
</dbReference>
<dbReference type="OMA" id="SHSRINF"/>
<feature type="disulfide bond" evidence="21">
    <location>
        <begin position="903"/>
        <end position="920"/>
    </location>
</feature>
<dbReference type="PANTHER" id="PTHR15036">
    <property type="entry name" value="PIKACHURIN-LIKE PROTEIN"/>
    <property type="match status" value="1"/>
</dbReference>
<evidence type="ECO:0000256" key="14">
    <source>
        <dbReference type="ARBA" id="ARBA00072595"/>
    </source>
</evidence>
<feature type="domain" description="Laminin EGF-like" evidence="24">
    <location>
        <begin position="1089"/>
        <end position="1148"/>
    </location>
</feature>
<dbReference type="InterPro" id="IPR009254">
    <property type="entry name" value="Laminin_aI"/>
</dbReference>
<dbReference type="InterPro" id="IPR013320">
    <property type="entry name" value="ConA-like_dom_sf"/>
</dbReference>
<evidence type="ECO:0000259" key="25">
    <source>
        <dbReference type="PROSITE" id="PS51115"/>
    </source>
</evidence>
<dbReference type="FunFam" id="2.60.120.200:FF:000063">
    <property type="entry name" value="Laminin subunit alpha 2"/>
    <property type="match status" value="1"/>
</dbReference>
<dbReference type="FunFam" id="1.10.287.950:FF:000005">
    <property type="entry name" value="Laminin subunit alpha 2"/>
    <property type="match status" value="1"/>
</dbReference>
<evidence type="ECO:0000256" key="16">
    <source>
        <dbReference type="ARBA" id="ARBA00079076"/>
    </source>
</evidence>
<feature type="disulfide bond" evidence="21">
    <location>
        <begin position="427"/>
        <end position="436"/>
    </location>
</feature>
<feature type="disulfide bond" evidence="21">
    <location>
        <begin position="950"/>
        <end position="962"/>
    </location>
</feature>
<dbReference type="SMART" id="SM00181">
    <property type="entry name" value="EGF"/>
    <property type="match status" value="7"/>
</dbReference>
<feature type="disulfide bond" evidence="21">
    <location>
        <begin position="884"/>
        <end position="898"/>
    </location>
</feature>
<dbReference type="GO" id="GO:0045995">
    <property type="term" value="P:regulation of embryonic development"/>
    <property type="evidence" value="ECO:0007669"/>
    <property type="project" value="InterPro"/>
</dbReference>
<keyword evidence="28" id="KW-1185">Reference proteome</keyword>
<evidence type="ECO:0000256" key="2">
    <source>
        <dbReference type="ARBA" id="ARBA00004302"/>
    </source>
</evidence>
<dbReference type="SUPFAM" id="SSF57196">
    <property type="entry name" value="EGF/Laminin"/>
    <property type="match status" value="13"/>
</dbReference>
<keyword evidence="10 21" id="KW-1015">Disulfide bond</keyword>
<evidence type="ECO:0000256" key="18">
    <source>
        <dbReference type="ARBA" id="ARBA00082217"/>
    </source>
</evidence>
<comment type="subunit">
    <text evidence="13">Laminin is a complex glycoprotein, consisting of three different polypeptide chains (alpha, beta, gamma), which are bound to each other by disulfide bonds into a cross-shaped molecule comprising one long and three short arms with globules at each end. Alpha-2 is a subunit of laminin-2 (laminin-211 or merosin), laminin-4 (laminin-221 or S-merosin) and laminin-12 (laminin-213). Interacts with FBLN1, FBLN2 and NID2.</text>
</comment>
<dbReference type="PROSITE" id="PS50027">
    <property type="entry name" value="EGF_LAM_2"/>
    <property type="match status" value="12"/>
</dbReference>
<dbReference type="FunFam" id="2.60.120.260:FF:000017">
    <property type="entry name" value="Laminin subunit alpha 2"/>
    <property type="match status" value="1"/>
</dbReference>
<dbReference type="FunFam" id="2.10.25.10:FF:000242">
    <property type="entry name" value="Laminin subunit alpha 1"/>
    <property type="match status" value="1"/>
</dbReference>
<comment type="function">
    <text evidence="1">Binding to cells via a high affinity receptor, laminin is thought to mediate the attachment, migration and organization of cells into tissues during embryonic development by interacting with other extracellular matrix components.</text>
</comment>
<name>A0A2K5IYF8_COLAP</name>
<feature type="domain" description="Laminin EGF-like" evidence="24">
    <location>
        <begin position="740"/>
        <end position="789"/>
    </location>
</feature>
<dbReference type="InterPro" id="IPR002049">
    <property type="entry name" value="LE_dom"/>
</dbReference>
<dbReference type="Gene3D" id="2.60.120.260">
    <property type="entry name" value="Galactose-binding domain-like"/>
    <property type="match status" value="1"/>
</dbReference>
<dbReference type="FunFam" id="2.10.25.10:FF:000250">
    <property type="entry name" value="Laminin subunit alpha 2"/>
    <property type="match status" value="1"/>
</dbReference>
<evidence type="ECO:0000259" key="26">
    <source>
        <dbReference type="PROSITE" id="PS51117"/>
    </source>
</evidence>
<keyword evidence="7" id="KW-0084">Basement membrane</keyword>
<dbReference type="FunFam" id="2.10.25.10:FF:000082">
    <property type="entry name" value="Laminin subunit alpha 1"/>
    <property type="match status" value="1"/>
</dbReference>
<feature type="domain" description="Laminin EGF-like" evidence="24">
    <location>
        <begin position="997"/>
        <end position="1042"/>
    </location>
</feature>
<dbReference type="FunFam" id="2.10.25.10:FF:000094">
    <property type="entry name" value="Laminin subunit alpha-2"/>
    <property type="match status" value="1"/>
</dbReference>
<keyword evidence="5" id="KW-0732">Signal</keyword>
<dbReference type="Gene3D" id="1.10.287.950">
    <property type="entry name" value="Methyl-accepting chemotaxis protein"/>
    <property type="match status" value="1"/>
</dbReference>
<dbReference type="Pfam" id="PF06009">
    <property type="entry name" value="Laminin_II"/>
    <property type="match status" value="1"/>
</dbReference>
<evidence type="ECO:0000259" key="23">
    <source>
        <dbReference type="PROSITE" id="PS50025"/>
    </source>
</evidence>
<feature type="domain" description="Laminin EGF-like" evidence="24">
    <location>
        <begin position="1477"/>
        <end position="1523"/>
    </location>
</feature>
<feature type="disulfide bond" evidence="21">
    <location>
        <begin position="1043"/>
        <end position="1055"/>
    </location>
</feature>
<accession>A0A2K5IYF8</accession>
<feature type="disulfide bond" evidence="21">
    <location>
        <begin position="901"/>
        <end position="913"/>
    </location>
</feature>
<evidence type="ECO:0000256" key="13">
    <source>
        <dbReference type="ARBA" id="ARBA00064740"/>
    </source>
</evidence>
<dbReference type="InterPro" id="IPR050372">
    <property type="entry name" value="Neurexin-related_CASP"/>
</dbReference>
<dbReference type="Pfam" id="PF02210">
    <property type="entry name" value="Laminin_G_2"/>
    <property type="match status" value="1"/>
</dbReference>
<dbReference type="InterPro" id="IPR001791">
    <property type="entry name" value="Laminin_G"/>
</dbReference>
<dbReference type="PRINTS" id="PR00011">
    <property type="entry name" value="EGFLAMININ"/>
</dbReference>
<reference evidence="27" key="1">
    <citation type="submission" date="2025-08" db="UniProtKB">
        <authorList>
            <consortium name="Ensembl"/>
        </authorList>
    </citation>
    <scope>IDENTIFICATION</scope>
</reference>